<dbReference type="InterPro" id="IPR050614">
    <property type="entry name" value="Synaptic_Scaffolding_LAP-MAGUK"/>
</dbReference>
<dbReference type="STRING" id="158441.A0A226E7E0"/>
<dbReference type="OrthoDB" id="676979at2759"/>
<dbReference type="GO" id="GO:0045197">
    <property type="term" value="P:establishment or maintenance of epithelial cell apical/basal polarity"/>
    <property type="evidence" value="ECO:0007669"/>
    <property type="project" value="TreeGrafter"/>
</dbReference>
<dbReference type="SUPFAM" id="SSF52058">
    <property type="entry name" value="L domain-like"/>
    <property type="match status" value="1"/>
</dbReference>
<dbReference type="PROSITE" id="PS51450">
    <property type="entry name" value="LRR"/>
    <property type="match status" value="1"/>
</dbReference>
<dbReference type="GO" id="GO:0043113">
    <property type="term" value="P:receptor clustering"/>
    <property type="evidence" value="ECO:0007669"/>
    <property type="project" value="TreeGrafter"/>
</dbReference>
<dbReference type="EMBL" id="LNIX01000006">
    <property type="protein sequence ID" value="OXA52867.1"/>
    <property type="molecule type" value="Genomic_DNA"/>
</dbReference>
<evidence type="ECO:0000313" key="4">
    <source>
        <dbReference type="Proteomes" id="UP000198287"/>
    </source>
</evidence>
<dbReference type="GO" id="GO:0005912">
    <property type="term" value="C:adherens junction"/>
    <property type="evidence" value="ECO:0007669"/>
    <property type="project" value="TreeGrafter"/>
</dbReference>
<evidence type="ECO:0000256" key="1">
    <source>
        <dbReference type="ARBA" id="ARBA00022614"/>
    </source>
</evidence>
<keyword evidence="1" id="KW-0433">Leucine-rich repeat</keyword>
<dbReference type="PANTHER" id="PTHR23119:SF50">
    <property type="entry name" value="PDZ DOMAIN-CONTAINING PROTEIN"/>
    <property type="match status" value="1"/>
</dbReference>
<dbReference type="InterPro" id="IPR001611">
    <property type="entry name" value="Leu-rich_rpt"/>
</dbReference>
<dbReference type="PANTHER" id="PTHR23119">
    <property type="entry name" value="DISCS LARGE"/>
    <property type="match status" value="1"/>
</dbReference>
<name>A0A226E7E0_FOLCA</name>
<dbReference type="GO" id="GO:0098609">
    <property type="term" value="P:cell-cell adhesion"/>
    <property type="evidence" value="ECO:0007669"/>
    <property type="project" value="TreeGrafter"/>
</dbReference>
<dbReference type="GO" id="GO:0016323">
    <property type="term" value="C:basolateral plasma membrane"/>
    <property type="evidence" value="ECO:0007669"/>
    <property type="project" value="TreeGrafter"/>
</dbReference>
<dbReference type="Gene3D" id="3.80.10.10">
    <property type="entry name" value="Ribonuclease Inhibitor"/>
    <property type="match status" value="1"/>
</dbReference>
<dbReference type="InterPro" id="IPR003591">
    <property type="entry name" value="Leu-rich_rpt_typical-subtyp"/>
</dbReference>
<dbReference type="OMA" id="STCECRA"/>
<organism evidence="3 4">
    <name type="scientific">Folsomia candida</name>
    <name type="common">Springtail</name>
    <dbReference type="NCBI Taxonomy" id="158441"/>
    <lineage>
        <taxon>Eukaryota</taxon>
        <taxon>Metazoa</taxon>
        <taxon>Ecdysozoa</taxon>
        <taxon>Arthropoda</taxon>
        <taxon>Hexapoda</taxon>
        <taxon>Collembola</taxon>
        <taxon>Entomobryomorpha</taxon>
        <taxon>Isotomoidea</taxon>
        <taxon>Isotomidae</taxon>
        <taxon>Proisotominae</taxon>
        <taxon>Folsomia</taxon>
    </lineage>
</organism>
<dbReference type="GO" id="GO:0098887">
    <property type="term" value="P:neurotransmitter receptor transport, endosome to postsynaptic membrane"/>
    <property type="evidence" value="ECO:0007669"/>
    <property type="project" value="TreeGrafter"/>
</dbReference>
<proteinExistence type="predicted"/>
<sequence>MWKCCFTKTYEAPEVLELDFRHSSLIEVPADVFTFERTLEKLDLGSNQISDLPPSLFHCHELKELDLCDNDLMSIPQAVGSLTRLCKLDLSRNGNSMELGKKVKTNRIAFILA</sequence>
<keyword evidence="2" id="KW-0677">Repeat</keyword>
<keyword evidence="4" id="KW-1185">Reference proteome</keyword>
<comment type="caution">
    <text evidence="3">The sequence shown here is derived from an EMBL/GenBank/DDBJ whole genome shotgun (WGS) entry which is preliminary data.</text>
</comment>
<dbReference type="GO" id="GO:0019901">
    <property type="term" value="F:protein kinase binding"/>
    <property type="evidence" value="ECO:0007669"/>
    <property type="project" value="TreeGrafter"/>
</dbReference>
<dbReference type="SMART" id="SM00369">
    <property type="entry name" value="LRR_TYP"/>
    <property type="match status" value="2"/>
</dbReference>
<reference evidence="3 4" key="1">
    <citation type="submission" date="2015-12" db="EMBL/GenBank/DDBJ databases">
        <title>The genome of Folsomia candida.</title>
        <authorList>
            <person name="Faddeeva A."/>
            <person name="Derks M.F."/>
            <person name="Anvar Y."/>
            <person name="Smit S."/>
            <person name="Van Straalen N."/>
            <person name="Roelofs D."/>
        </authorList>
    </citation>
    <scope>NUCLEOTIDE SEQUENCE [LARGE SCALE GENOMIC DNA]</scope>
    <source>
        <strain evidence="3 4">VU population</strain>
        <tissue evidence="3">Whole body</tissue>
    </source>
</reference>
<dbReference type="AlphaFoldDB" id="A0A226E7E0"/>
<dbReference type="Pfam" id="PF13855">
    <property type="entry name" value="LRR_8"/>
    <property type="match status" value="1"/>
</dbReference>
<dbReference type="GO" id="GO:0014069">
    <property type="term" value="C:postsynaptic density"/>
    <property type="evidence" value="ECO:0007669"/>
    <property type="project" value="TreeGrafter"/>
</dbReference>
<dbReference type="GO" id="GO:0045211">
    <property type="term" value="C:postsynaptic membrane"/>
    <property type="evidence" value="ECO:0007669"/>
    <property type="project" value="TreeGrafter"/>
</dbReference>
<dbReference type="GO" id="GO:0098968">
    <property type="term" value="P:neurotransmitter receptor transport postsynaptic membrane to endosome"/>
    <property type="evidence" value="ECO:0007669"/>
    <property type="project" value="TreeGrafter"/>
</dbReference>
<protein>
    <submittedName>
        <fullName evidence="3">Leucine-rich repeat-containing protein 7</fullName>
    </submittedName>
</protein>
<dbReference type="Proteomes" id="UP000198287">
    <property type="component" value="Unassembled WGS sequence"/>
</dbReference>
<evidence type="ECO:0000313" key="3">
    <source>
        <dbReference type="EMBL" id="OXA52867.1"/>
    </source>
</evidence>
<accession>A0A226E7E0</accession>
<gene>
    <name evidence="3" type="ORF">Fcan01_12196</name>
</gene>
<dbReference type="InterPro" id="IPR032675">
    <property type="entry name" value="LRR_dom_sf"/>
</dbReference>
<evidence type="ECO:0000256" key="2">
    <source>
        <dbReference type="ARBA" id="ARBA00022737"/>
    </source>
</evidence>